<evidence type="ECO:0000313" key="2">
    <source>
        <dbReference type="Proteomes" id="UP000011115"/>
    </source>
</evidence>
<sequence>MIAGASSSVPVRIDVSTTKGAVRVKDSTTDGVVLVDADTNEGDPSVDLAGSGKSDPPACEANGVGLFWLDGGLDCDQFRIIITLRLSVREKHRSEGSIALVVLR</sequence>
<reference evidence="2" key="1">
    <citation type="journal article" date="2011" name="Nature">
        <title>Genome sequence and analysis of the tuber crop potato.</title>
        <authorList>
            <consortium name="The Potato Genome Sequencing Consortium"/>
        </authorList>
    </citation>
    <scope>NUCLEOTIDE SEQUENCE [LARGE SCALE GENOMIC DNA]</scope>
    <source>
        <strain evidence="2">cv. DM1-3 516 R44</strain>
    </source>
</reference>
<keyword evidence="2" id="KW-1185">Reference proteome</keyword>
<proteinExistence type="predicted"/>
<protein>
    <submittedName>
        <fullName evidence="1">Uncharacterized protein</fullName>
    </submittedName>
</protein>
<dbReference type="InParanoid" id="M1DEL3"/>
<organism evidence="1 2">
    <name type="scientific">Solanum tuberosum</name>
    <name type="common">Potato</name>
    <dbReference type="NCBI Taxonomy" id="4113"/>
    <lineage>
        <taxon>Eukaryota</taxon>
        <taxon>Viridiplantae</taxon>
        <taxon>Streptophyta</taxon>
        <taxon>Embryophyta</taxon>
        <taxon>Tracheophyta</taxon>
        <taxon>Spermatophyta</taxon>
        <taxon>Magnoliopsida</taxon>
        <taxon>eudicotyledons</taxon>
        <taxon>Gunneridae</taxon>
        <taxon>Pentapetalae</taxon>
        <taxon>asterids</taxon>
        <taxon>lamiids</taxon>
        <taxon>Solanales</taxon>
        <taxon>Solanaceae</taxon>
        <taxon>Solanoideae</taxon>
        <taxon>Solaneae</taxon>
        <taxon>Solanum</taxon>
    </lineage>
</organism>
<dbReference type="EnsemblPlants" id="PGSC0003DMT400087807">
    <property type="protein sequence ID" value="PGSC0003DMT400087807"/>
    <property type="gene ID" value="PGSC0003DMG400037378"/>
</dbReference>
<dbReference type="AlphaFoldDB" id="M1DEL3"/>
<dbReference type="HOGENOM" id="CLU_2254960_0_0_1"/>
<dbReference type="Gramene" id="PGSC0003DMT400087807">
    <property type="protein sequence ID" value="PGSC0003DMT400087807"/>
    <property type="gene ID" value="PGSC0003DMG400037378"/>
</dbReference>
<dbReference type="Proteomes" id="UP000011115">
    <property type="component" value="Unassembled WGS sequence"/>
</dbReference>
<dbReference type="PaxDb" id="4113-PGSC0003DMT400087807"/>
<name>M1DEL3_SOLTU</name>
<reference evidence="1" key="2">
    <citation type="submission" date="2015-06" db="UniProtKB">
        <authorList>
            <consortium name="EnsemblPlants"/>
        </authorList>
    </citation>
    <scope>IDENTIFICATION</scope>
    <source>
        <strain evidence="1">DM1-3 516 R44</strain>
    </source>
</reference>
<evidence type="ECO:0000313" key="1">
    <source>
        <dbReference type="EnsemblPlants" id="PGSC0003DMT400087807"/>
    </source>
</evidence>
<accession>M1DEL3</accession>